<feature type="domain" description="DOT1" evidence="12">
    <location>
        <begin position="1"/>
        <end position="74"/>
    </location>
</feature>
<dbReference type="PANTHER" id="PTHR21451:SF0">
    <property type="entry name" value="HISTONE-LYSINE N-METHYLTRANSFERASE, H3 LYSINE-79 SPECIFIC"/>
    <property type="match status" value="1"/>
</dbReference>
<dbReference type="PROSITE" id="PS51569">
    <property type="entry name" value="DOT1"/>
    <property type="match status" value="1"/>
</dbReference>
<comment type="miscellaneous">
    <text evidence="11">In contrast to other lysine histone methyltransferases, it does not contain a SET domain, suggesting the existence of another mechanism for methylation of lysine residues of histones.</text>
</comment>
<proteinExistence type="inferred from homology"/>
<dbReference type="InterPro" id="IPR025789">
    <property type="entry name" value="DOT1_dom"/>
</dbReference>
<dbReference type="GO" id="GO:0000077">
    <property type="term" value="P:DNA damage checkpoint signaling"/>
    <property type="evidence" value="ECO:0007669"/>
    <property type="project" value="TreeGrafter"/>
</dbReference>
<name>A0AAN5DIG6_9BILA</name>
<evidence type="ECO:0000313" key="13">
    <source>
        <dbReference type="EMBL" id="GMR62694.1"/>
    </source>
</evidence>
<comment type="catalytic activity">
    <reaction evidence="10 11">
        <text>L-lysyl(79)-[histone H3] + 3 S-adenosyl-L-methionine = N(6),N(6),N(6)-trimethyl-L-lysyl(79)-[histone H3] + 3 S-adenosyl-L-homocysteine + 3 H(+)</text>
        <dbReference type="Rhea" id="RHEA:60328"/>
        <dbReference type="Rhea" id="RHEA-COMP:15549"/>
        <dbReference type="Rhea" id="RHEA-COMP:15552"/>
        <dbReference type="ChEBI" id="CHEBI:15378"/>
        <dbReference type="ChEBI" id="CHEBI:29969"/>
        <dbReference type="ChEBI" id="CHEBI:57856"/>
        <dbReference type="ChEBI" id="CHEBI:59789"/>
        <dbReference type="ChEBI" id="CHEBI:61961"/>
        <dbReference type="EC" id="2.1.1.360"/>
    </reaction>
</comment>
<evidence type="ECO:0000256" key="10">
    <source>
        <dbReference type="ARBA" id="ARBA00047770"/>
    </source>
</evidence>
<evidence type="ECO:0000313" key="14">
    <source>
        <dbReference type="Proteomes" id="UP001328107"/>
    </source>
</evidence>
<evidence type="ECO:0000256" key="6">
    <source>
        <dbReference type="ARBA" id="ARBA00022691"/>
    </source>
</evidence>
<evidence type="ECO:0000256" key="8">
    <source>
        <dbReference type="ARBA" id="ARBA00023242"/>
    </source>
</evidence>
<evidence type="ECO:0000256" key="7">
    <source>
        <dbReference type="ARBA" id="ARBA00022853"/>
    </source>
</evidence>
<dbReference type="Proteomes" id="UP001328107">
    <property type="component" value="Unassembled WGS sequence"/>
</dbReference>
<keyword evidence="14" id="KW-1185">Reference proteome</keyword>
<dbReference type="GO" id="GO:0006281">
    <property type="term" value="P:DNA repair"/>
    <property type="evidence" value="ECO:0007669"/>
    <property type="project" value="TreeGrafter"/>
</dbReference>
<reference evidence="14" key="1">
    <citation type="submission" date="2022-10" db="EMBL/GenBank/DDBJ databases">
        <title>Genome assembly of Pristionchus species.</title>
        <authorList>
            <person name="Yoshida K."/>
            <person name="Sommer R.J."/>
        </authorList>
    </citation>
    <scope>NUCLEOTIDE SEQUENCE [LARGE SCALE GENOMIC DNA]</scope>
    <source>
        <strain evidence="14">RS5460</strain>
    </source>
</reference>
<dbReference type="InterPro" id="IPR029063">
    <property type="entry name" value="SAM-dependent_MTases_sf"/>
</dbReference>
<organism evidence="13 14">
    <name type="scientific">Pristionchus mayeri</name>
    <dbReference type="NCBI Taxonomy" id="1317129"/>
    <lineage>
        <taxon>Eukaryota</taxon>
        <taxon>Metazoa</taxon>
        <taxon>Ecdysozoa</taxon>
        <taxon>Nematoda</taxon>
        <taxon>Chromadorea</taxon>
        <taxon>Rhabditida</taxon>
        <taxon>Rhabditina</taxon>
        <taxon>Diplogasteromorpha</taxon>
        <taxon>Diplogasteroidea</taxon>
        <taxon>Neodiplogasteridae</taxon>
        <taxon>Pristionchus</taxon>
    </lineage>
</organism>
<comment type="similarity">
    <text evidence="11">Belongs to the class I-like SAM-binding methyltransferase superfamily. DOT1 family.</text>
</comment>
<keyword evidence="4 11" id="KW-0489">Methyltransferase</keyword>
<evidence type="ECO:0000259" key="12">
    <source>
        <dbReference type="PROSITE" id="PS51569"/>
    </source>
</evidence>
<dbReference type="GO" id="GO:0005634">
    <property type="term" value="C:nucleus"/>
    <property type="evidence" value="ECO:0007669"/>
    <property type="project" value="UniProtKB-SubCell"/>
</dbReference>
<feature type="non-terminal residue" evidence="13">
    <location>
        <position position="74"/>
    </location>
</feature>
<dbReference type="Gene3D" id="3.40.50.150">
    <property type="entry name" value="Vaccinia Virus protein VP39"/>
    <property type="match status" value="1"/>
</dbReference>
<keyword evidence="8 11" id="KW-0539">Nucleus</keyword>
<gene>
    <name evidence="13" type="ORF">PMAYCL1PPCAC_32889</name>
</gene>
<comment type="subcellular location">
    <subcellularLocation>
        <location evidence="1 11">Nucleus</location>
    </subcellularLocation>
</comment>
<keyword evidence="7 11" id="KW-0156">Chromatin regulator</keyword>
<evidence type="ECO:0000256" key="3">
    <source>
        <dbReference type="ARBA" id="ARBA00020987"/>
    </source>
</evidence>
<protein>
    <recommendedName>
        <fullName evidence="3 11">Histone-lysine N-methyltransferase, H3 lysine-79 specific</fullName>
        <ecNumber evidence="2 11">2.1.1.360</ecNumber>
    </recommendedName>
    <alternativeName>
        <fullName evidence="9 11">Histone H3-K79 methyltransferase</fullName>
    </alternativeName>
</protein>
<dbReference type="Pfam" id="PF08123">
    <property type="entry name" value="DOT1"/>
    <property type="match status" value="1"/>
</dbReference>
<keyword evidence="5 11" id="KW-0808">Transferase</keyword>
<dbReference type="EMBL" id="BTRK01000006">
    <property type="protein sequence ID" value="GMR62694.1"/>
    <property type="molecule type" value="Genomic_DNA"/>
</dbReference>
<accession>A0AAN5DIG6</accession>
<feature type="non-terminal residue" evidence="13">
    <location>
        <position position="1"/>
    </location>
</feature>
<sequence length="74" mass="8399">FQNLRVLGFTDKTFGVILERQVRQWVMKLRMKHTDYVLDMGCGFGNIVALVAALAPQVKKVVGIEISEKCEEVM</sequence>
<dbReference type="GO" id="GO:0032259">
    <property type="term" value="P:methylation"/>
    <property type="evidence" value="ECO:0007669"/>
    <property type="project" value="UniProtKB-KW"/>
</dbReference>
<evidence type="ECO:0000256" key="5">
    <source>
        <dbReference type="ARBA" id="ARBA00022679"/>
    </source>
</evidence>
<evidence type="ECO:0000256" key="9">
    <source>
        <dbReference type="ARBA" id="ARBA00029821"/>
    </source>
</evidence>
<dbReference type="GO" id="GO:0140956">
    <property type="term" value="F:histone H3K79 trimethyltransferase activity"/>
    <property type="evidence" value="ECO:0007669"/>
    <property type="project" value="UniProtKB-EC"/>
</dbReference>
<dbReference type="EC" id="2.1.1.360" evidence="2 11"/>
<dbReference type="AlphaFoldDB" id="A0AAN5DIG6"/>
<evidence type="ECO:0000256" key="11">
    <source>
        <dbReference type="RuleBase" id="RU271113"/>
    </source>
</evidence>
<comment type="function">
    <text evidence="11">Histone methyltransferase that specifically trimethylates histone H3 to form H3K79me3. This methylation is required for telomere silencing and for the pachytene checkpoint during the meiotic cell cycle by allowing the recruitment of RAD9 to double strand breaks. Nucleosomes are preferred as substrate compared to free histone.</text>
</comment>
<keyword evidence="6 11" id="KW-0949">S-adenosyl-L-methionine</keyword>
<dbReference type="SUPFAM" id="SSF53335">
    <property type="entry name" value="S-adenosyl-L-methionine-dependent methyltransferases"/>
    <property type="match status" value="1"/>
</dbReference>
<evidence type="ECO:0000256" key="1">
    <source>
        <dbReference type="ARBA" id="ARBA00004123"/>
    </source>
</evidence>
<comment type="caution">
    <text evidence="13">The sequence shown here is derived from an EMBL/GenBank/DDBJ whole genome shotgun (WGS) entry which is preliminary data.</text>
</comment>
<evidence type="ECO:0000256" key="4">
    <source>
        <dbReference type="ARBA" id="ARBA00022603"/>
    </source>
</evidence>
<evidence type="ECO:0000256" key="2">
    <source>
        <dbReference type="ARBA" id="ARBA00012190"/>
    </source>
</evidence>
<dbReference type="PANTHER" id="PTHR21451">
    <property type="entry name" value="HISTONE H3 METHYLTRANSFERASE"/>
    <property type="match status" value="1"/>
</dbReference>
<dbReference type="InterPro" id="IPR030445">
    <property type="entry name" value="H3-K79_meTrfase"/>
</dbReference>